<keyword evidence="1" id="KW-0812">Transmembrane</keyword>
<feature type="transmembrane region" description="Helical" evidence="1">
    <location>
        <begin position="59"/>
        <end position="77"/>
    </location>
</feature>
<evidence type="ECO:0000256" key="1">
    <source>
        <dbReference type="SAM" id="Phobius"/>
    </source>
</evidence>
<dbReference type="KEGG" id="ehx:EMIHUDRAFT_448121"/>
<dbReference type="GeneID" id="17260844"/>
<organism evidence="2 3">
    <name type="scientific">Emiliania huxleyi (strain CCMP1516)</name>
    <dbReference type="NCBI Taxonomy" id="280463"/>
    <lineage>
        <taxon>Eukaryota</taxon>
        <taxon>Haptista</taxon>
        <taxon>Haptophyta</taxon>
        <taxon>Prymnesiophyceae</taxon>
        <taxon>Isochrysidales</taxon>
        <taxon>Noelaerhabdaceae</taxon>
        <taxon>Emiliania</taxon>
    </lineage>
</organism>
<dbReference type="HOGENOM" id="CLU_1558132_0_0_1"/>
<dbReference type="PaxDb" id="2903-EOD14559"/>
<accession>A0A0D3ITH4</accession>
<dbReference type="Proteomes" id="UP000013827">
    <property type="component" value="Unassembled WGS sequence"/>
</dbReference>
<reference evidence="2" key="2">
    <citation type="submission" date="2024-10" db="UniProtKB">
        <authorList>
            <consortium name="EnsemblProtists"/>
        </authorList>
    </citation>
    <scope>IDENTIFICATION</scope>
</reference>
<evidence type="ECO:0000313" key="3">
    <source>
        <dbReference type="Proteomes" id="UP000013827"/>
    </source>
</evidence>
<dbReference type="AlphaFoldDB" id="A0A0D3ITH4"/>
<keyword evidence="1" id="KW-0472">Membrane</keyword>
<proteinExistence type="predicted"/>
<protein>
    <submittedName>
        <fullName evidence="2">Uncharacterized protein</fullName>
    </submittedName>
</protein>
<keyword evidence="3" id="KW-1185">Reference proteome</keyword>
<dbReference type="RefSeq" id="XP_005766988.1">
    <property type="nucleotide sequence ID" value="XM_005766931.1"/>
</dbReference>
<reference evidence="3" key="1">
    <citation type="journal article" date="2013" name="Nature">
        <title>Pan genome of the phytoplankton Emiliania underpins its global distribution.</title>
        <authorList>
            <person name="Read B.A."/>
            <person name="Kegel J."/>
            <person name="Klute M.J."/>
            <person name="Kuo A."/>
            <person name="Lefebvre S.C."/>
            <person name="Maumus F."/>
            <person name="Mayer C."/>
            <person name="Miller J."/>
            <person name="Monier A."/>
            <person name="Salamov A."/>
            <person name="Young J."/>
            <person name="Aguilar M."/>
            <person name="Claverie J.M."/>
            <person name="Frickenhaus S."/>
            <person name="Gonzalez K."/>
            <person name="Herman E.K."/>
            <person name="Lin Y.C."/>
            <person name="Napier J."/>
            <person name="Ogata H."/>
            <person name="Sarno A.F."/>
            <person name="Shmutz J."/>
            <person name="Schroeder D."/>
            <person name="de Vargas C."/>
            <person name="Verret F."/>
            <person name="von Dassow P."/>
            <person name="Valentin K."/>
            <person name="Van de Peer Y."/>
            <person name="Wheeler G."/>
            <person name="Dacks J.B."/>
            <person name="Delwiche C.F."/>
            <person name="Dyhrman S.T."/>
            <person name="Glockner G."/>
            <person name="John U."/>
            <person name="Richards T."/>
            <person name="Worden A.Z."/>
            <person name="Zhang X."/>
            <person name="Grigoriev I.V."/>
            <person name="Allen A.E."/>
            <person name="Bidle K."/>
            <person name="Borodovsky M."/>
            <person name="Bowler C."/>
            <person name="Brownlee C."/>
            <person name="Cock J.M."/>
            <person name="Elias M."/>
            <person name="Gladyshev V.N."/>
            <person name="Groth M."/>
            <person name="Guda C."/>
            <person name="Hadaegh A."/>
            <person name="Iglesias-Rodriguez M.D."/>
            <person name="Jenkins J."/>
            <person name="Jones B.M."/>
            <person name="Lawson T."/>
            <person name="Leese F."/>
            <person name="Lindquist E."/>
            <person name="Lobanov A."/>
            <person name="Lomsadze A."/>
            <person name="Malik S.B."/>
            <person name="Marsh M.E."/>
            <person name="Mackinder L."/>
            <person name="Mock T."/>
            <person name="Mueller-Roeber B."/>
            <person name="Pagarete A."/>
            <person name="Parker M."/>
            <person name="Probert I."/>
            <person name="Quesneville H."/>
            <person name="Raines C."/>
            <person name="Rensing S.A."/>
            <person name="Riano-Pachon D.M."/>
            <person name="Richier S."/>
            <person name="Rokitta S."/>
            <person name="Shiraiwa Y."/>
            <person name="Soanes D.M."/>
            <person name="van der Giezen M."/>
            <person name="Wahlund T.M."/>
            <person name="Williams B."/>
            <person name="Wilson W."/>
            <person name="Wolfe G."/>
            <person name="Wurch L.L."/>
        </authorList>
    </citation>
    <scope>NUCLEOTIDE SEQUENCE</scope>
</reference>
<sequence length="172" mass="19267">MWTLLIVNVIMIVVGRWRLSMLLLWLLPLTVVVYAVAYHGIPPLLLSPAVACPPRTGPAMTMVGLAVTLAYLAYTALVRGCFLFPCLCAPTVPGWLFLPTADPPDFDWGDVGNFDWDLGWLVVRKLLGYEPLFPEDCQWEPPPCDPHPCRPLPATASRRWRGSRFNYFVPGD</sequence>
<name>A0A0D3ITH4_EMIH1</name>
<dbReference type="EnsemblProtists" id="EOD14559">
    <property type="protein sequence ID" value="EOD14559"/>
    <property type="gene ID" value="EMIHUDRAFT_448121"/>
</dbReference>
<keyword evidence="1" id="KW-1133">Transmembrane helix</keyword>
<feature type="transmembrane region" description="Helical" evidence="1">
    <location>
        <begin position="21"/>
        <end position="39"/>
    </location>
</feature>
<evidence type="ECO:0000313" key="2">
    <source>
        <dbReference type="EnsemblProtists" id="EOD14559"/>
    </source>
</evidence>